<feature type="compositionally biased region" description="Polar residues" evidence="1">
    <location>
        <begin position="554"/>
        <end position="585"/>
    </location>
</feature>
<dbReference type="STRING" id="933388.S8AS50"/>
<sequence>MHRFRKNKKVKETSDELEKVSSASSSPFSLKTSKKKDDSAESQFELDLSDALPSSDDFRTSLLMPKLSARFSMLREQDDPDTLVGKASDDSVLFPKRASRANVFGNNAGLLTDIDEISSNDGSRPSIALGRADSDASAFDGGHAIDDDRSQSGSMMSRARRTEGNNLFGGRQKVYRIPVRSPAGTEAESTEPNRGLGKFVYEHDLNMSAFQKLRLKEKEEQRLAEQSAQAEAAQQTATLGPEDMGSLPATASGPATEASASTVAMNAVDEAPPAASQPSVDSDTPSSGDTRSPSAMSNPRNGSVRSRRLYGQGLNQTAQNQQSSTLNRLESLSRQRGSPTPDSLPLNRNFSRSAGSLRDRLQKLNTIETTTTPLPVSPPSSTTSIKPPTIPEDATTDHPLPSSTGSGVMPPRIPPSDEVDEKNRLLAAALSPDDHGKATAMGLFNRAATGFDEQQFMRRQLQMHQSHNPAFPPQRPPPMNRALPQEPTSRARGLSKSSHRSRAESASSNYSNGIGRSRASSVEASPGRPGMTTFYANSTASNSTEDVDDRRSYEVSSVTTMTTDAGHSLHQTSTASKPSSPTNEPLETLPEVRYSDLRDLKPIEESQDVKEHVAPAQTDAATPQRPDSPTFGLNGFIRSHLRQVSDQSSIYPPPSPGLTPKESGSTYLSAGGAVSEVSTPATTPDDTLSGLNQSIPASPKASSHHSSEHTANRSSSDSSNTSAAHGSEYMHSNTTHWRDELNYGHRRGASTETQREREEFEIELAERRRKVQEKLRSVAESESRSTSPVPGRQTPDIGGIKAGNAFSILKHKAGKQGMGKPDLKGMMYGNNAGSTPALVSEDQWREEDRPGFNFGRHSNFSSPHVGADRPIRSRGPTVGRTSNEESRESSRSRGPSPHSGFRSRSGSDASGRSKSRTRYRERDDLETVDEAACAPHGTFVIPDNYRPPLVPSSTRASADGESLTYNRSTSAASGRYRSTSRSGASNFQYERPFAYPPAQASAMIGAPPRAPPAAPAYSANATPPLVEEQSPAVNHPATVSSAHSLPQRGPATNLLQKRSVNKKLISEPTLVSSTSNVPLVGLPVSSSTSSASSQQGVTPPPLPPMNPRRRRGTQTILSAFKSDKHDSRAPSPAPSMSDEQSYFPDDEKRPRSRNRLRKSTSETGSLHARARQEAPPVPVPALPQTTPPPIPVNGGMF</sequence>
<protein>
    <submittedName>
        <fullName evidence="2">Uncharacterized protein</fullName>
    </submittedName>
</protein>
<feature type="compositionally biased region" description="Polar residues" evidence="1">
    <location>
        <begin position="676"/>
        <end position="693"/>
    </location>
</feature>
<feature type="region of interest" description="Disordered" evidence="1">
    <location>
        <begin position="218"/>
        <end position="418"/>
    </location>
</feature>
<feature type="compositionally biased region" description="Low complexity" evidence="1">
    <location>
        <begin position="712"/>
        <end position="727"/>
    </location>
</feature>
<feature type="compositionally biased region" description="Pro residues" evidence="1">
    <location>
        <begin position="470"/>
        <end position="479"/>
    </location>
</feature>
<organism evidence="2 3">
    <name type="scientific">Penicillium oxalicum (strain 114-2 / CGMCC 5302)</name>
    <name type="common">Penicillium decumbens</name>
    <dbReference type="NCBI Taxonomy" id="933388"/>
    <lineage>
        <taxon>Eukaryota</taxon>
        <taxon>Fungi</taxon>
        <taxon>Dikarya</taxon>
        <taxon>Ascomycota</taxon>
        <taxon>Pezizomycotina</taxon>
        <taxon>Eurotiomycetes</taxon>
        <taxon>Eurotiomycetidae</taxon>
        <taxon>Eurotiales</taxon>
        <taxon>Aspergillaceae</taxon>
        <taxon>Penicillium</taxon>
    </lineage>
</organism>
<dbReference type="Proteomes" id="UP000019376">
    <property type="component" value="Unassembled WGS sequence"/>
</dbReference>
<name>S8AS50_PENO1</name>
<dbReference type="AlphaFoldDB" id="S8AS50"/>
<feature type="compositionally biased region" description="Basic and acidic residues" evidence="1">
    <location>
        <begin position="10"/>
        <end position="19"/>
    </location>
</feature>
<feature type="compositionally biased region" description="Basic and acidic residues" evidence="1">
    <location>
        <begin position="772"/>
        <end position="783"/>
    </location>
</feature>
<feature type="compositionally biased region" description="Polar residues" evidence="1">
    <location>
        <begin position="534"/>
        <end position="544"/>
    </location>
</feature>
<feature type="region of interest" description="Disordered" evidence="1">
    <location>
        <begin position="813"/>
        <end position="988"/>
    </location>
</feature>
<evidence type="ECO:0000313" key="3">
    <source>
        <dbReference type="Proteomes" id="UP000019376"/>
    </source>
</evidence>
<feature type="region of interest" description="Disordered" evidence="1">
    <location>
        <begin position="462"/>
        <end position="800"/>
    </location>
</feature>
<feature type="compositionally biased region" description="Polar residues" evidence="1">
    <location>
        <begin position="276"/>
        <end position="304"/>
    </location>
</feature>
<feature type="region of interest" description="Disordered" evidence="1">
    <location>
        <begin position="1074"/>
        <end position="1197"/>
    </location>
</feature>
<feature type="compositionally biased region" description="Basic and acidic residues" evidence="1">
    <location>
        <begin position="593"/>
        <end position="613"/>
    </location>
</feature>
<dbReference type="OrthoDB" id="5335210at2759"/>
<feature type="compositionally biased region" description="Basic and acidic residues" evidence="1">
    <location>
        <begin position="882"/>
        <end position="891"/>
    </location>
</feature>
<feature type="compositionally biased region" description="Low complexity" evidence="1">
    <location>
        <begin position="892"/>
        <end position="912"/>
    </location>
</feature>
<proteinExistence type="predicted"/>
<feature type="region of interest" description="Disordered" evidence="1">
    <location>
        <begin position="1"/>
        <end position="46"/>
    </location>
</feature>
<feature type="compositionally biased region" description="Polar residues" evidence="1">
    <location>
        <begin position="313"/>
        <end position="354"/>
    </location>
</feature>
<feature type="compositionally biased region" description="Low complexity" evidence="1">
    <location>
        <begin position="369"/>
        <end position="387"/>
    </location>
</feature>
<feature type="compositionally biased region" description="Low complexity" evidence="1">
    <location>
        <begin position="224"/>
        <end position="237"/>
    </location>
</feature>
<reference evidence="2 3" key="1">
    <citation type="journal article" date="2013" name="PLoS ONE">
        <title>Genomic and secretomic analyses reveal unique features of the lignocellulolytic enzyme system of Penicillium decumbens.</title>
        <authorList>
            <person name="Liu G."/>
            <person name="Zhang L."/>
            <person name="Wei X."/>
            <person name="Zou G."/>
            <person name="Qin Y."/>
            <person name="Ma L."/>
            <person name="Li J."/>
            <person name="Zheng H."/>
            <person name="Wang S."/>
            <person name="Wang C."/>
            <person name="Xun L."/>
            <person name="Zhao G.-P."/>
            <person name="Zhou Z."/>
            <person name="Qu Y."/>
        </authorList>
    </citation>
    <scope>NUCLEOTIDE SEQUENCE [LARGE SCALE GENOMIC DNA]</scope>
    <source>
        <strain evidence="3">114-2 / CGMCC 5302</strain>
    </source>
</reference>
<feature type="compositionally biased region" description="Low complexity" evidence="1">
    <location>
        <begin position="1015"/>
        <end position="1024"/>
    </location>
</feature>
<dbReference type="PhylomeDB" id="S8AS50"/>
<keyword evidence="3" id="KW-1185">Reference proteome</keyword>
<feature type="region of interest" description="Disordered" evidence="1">
    <location>
        <begin position="1000"/>
        <end position="1059"/>
    </location>
</feature>
<dbReference type="EMBL" id="KB644411">
    <property type="protein sequence ID" value="EPS28838.1"/>
    <property type="molecule type" value="Genomic_DNA"/>
</dbReference>
<feature type="region of interest" description="Disordered" evidence="1">
    <location>
        <begin position="114"/>
        <end position="195"/>
    </location>
</feature>
<gene>
    <name evidence="2" type="ORF">PDE_03784</name>
</gene>
<feature type="compositionally biased region" description="Polar residues" evidence="1">
    <location>
        <begin position="509"/>
        <end position="523"/>
    </location>
</feature>
<accession>S8AS50</accession>
<feature type="compositionally biased region" description="Low complexity" evidence="1">
    <location>
        <begin position="1077"/>
        <end position="1097"/>
    </location>
</feature>
<evidence type="ECO:0000313" key="2">
    <source>
        <dbReference type="EMBL" id="EPS28838.1"/>
    </source>
</evidence>
<feature type="compositionally biased region" description="Pro residues" evidence="1">
    <location>
        <begin position="1175"/>
        <end position="1191"/>
    </location>
</feature>
<evidence type="ECO:0000256" key="1">
    <source>
        <dbReference type="SAM" id="MobiDB-lite"/>
    </source>
</evidence>
<feature type="compositionally biased region" description="Polar residues" evidence="1">
    <location>
        <begin position="21"/>
        <end position="31"/>
    </location>
</feature>
<dbReference type="HOGENOM" id="CLU_002672_0_0_1"/>
<dbReference type="eggNOG" id="ENOG502RJH1">
    <property type="taxonomic scope" value="Eukaryota"/>
</dbReference>
<feature type="compositionally biased region" description="Polar residues" evidence="1">
    <location>
        <begin position="963"/>
        <end position="988"/>
    </location>
</feature>